<keyword evidence="3" id="KW-1185">Reference proteome</keyword>
<dbReference type="AlphaFoldDB" id="A0A7W5ET81"/>
<keyword evidence="1" id="KW-0812">Transmembrane</keyword>
<gene>
    <name evidence="2" type="ORF">FHR97_001845</name>
</gene>
<name>A0A7W5ET81_9GAMM</name>
<dbReference type="EMBL" id="JACHXR010000004">
    <property type="protein sequence ID" value="MBB3230993.1"/>
    <property type="molecule type" value="Genomic_DNA"/>
</dbReference>
<accession>A0A7W5ET81</accession>
<evidence type="ECO:0000313" key="2">
    <source>
        <dbReference type="EMBL" id="MBB3230993.1"/>
    </source>
</evidence>
<keyword evidence="1" id="KW-1133">Transmembrane helix</keyword>
<feature type="transmembrane region" description="Helical" evidence="1">
    <location>
        <begin position="12"/>
        <end position="32"/>
    </location>
</feature>
<dbReference type="Proteomes" id="UP000518892">
    <property type="component" value="Unassembled WGS sequence"/>
</dbReference>
<evidence type="ECO:0000256" key="1">
    <source>
        <dbReference type="SAM" id="Phobius"/>
    </source>
</evidence>
<sequence length="80" mass="8430">MGLREIAIGGLYLSPLLLYALIGLAAALVAALEDRQALSPRHRAMIAGLVGRLDLALHLQAEWARTAQSPPATATFLAPT</sequence>
<evidence type="ECO:0000313" key="3">
    <source>
        <dbReference type="Proteomes" id="UP000518892"/>
    </source>
</evidence>
<keyword evidence="1" id="KW-0472">Membrane</keyword>
<comment type="caution">
    <text evidence="2">The sequence shown here is derived from an EMBL/GenBank/DDBJ whole genome shotgun (WGS) entry which is preliminary data.</text>
</comment>
<reference evidence="2 3" key="1">
    <citation type="submission" date="2020-08" db="EMBL/GenBank/DDBJ databases">
        <title>Genomic Encyclopedia of Type Strains, Phase III (KMG-III): the genomes of soil and plant-associated and newly described type strains.</title>
        <authorList>
            <person name="Whitman W."/>
        </authorList>
    </citation>
    <scope>NUCLEOTIDE SEQUENCE [LARGE SCALE GENOMIC DNA]</scope>
    <source>
        <strain evidence="2 3">CECT 7744</strain>
    </source>
</reference>
<organism evidence="2 3">
    <name type="scientific">Halomonas stenophila</name>
    <dbReference type="NCBI Taxonomy" id="795312"/>
    <lineage>
        <taxon>Bacteria</taxon>
        <taxon>Pseudomonadati</taxon>
        <taxon>Pseudomonadota</taxon>
        <taxon>Gammaproteobacteria</taxon>
        <taxon>Oceanospirillales</taxon>
        <taxon>Halomonadaceae</taxon>
        <taxon>Halomonas</taxon>
    </lineage>
</organism>
<dbReference type="RefSeq" id="WP_246403880.1">
    <property type="nucleotide sequence ID" value="NZ_JACHXR010000004.1"/>
</dbReference>
<protein>
    <submittedName>
        <fullName evidence="2">Uncharacterized protein</fullName>
    </submittedName>
</protein>
<proteinExistence type="predicted"/>